<keyword evidence="3 7" id="KW-0997">Cell inner membrane</keyword>
<feature type="transmembrane region" description="Helical" evidence="8">
    <location>
        <begin position="315"/>
        <end position="340"/>
    </location>
</feature>
<reference evidence="10" key="1">
    <citation type="submission" date="2020-11" db="EMBL/GenBank/DDBJ databases">
        <title>Bacterial whole genome sequence for Caenimonas sp. DR4.4.</title>
        <authorList>
            <person name="Le V."/>
            <person name="Ko S.-R."/>
            <person name="Ahn C.-Y."/>
            <person name="Oh H.-M."/>
        </authorList>
    </citation>
    <scope>NUCLEOTIDE SEQUENCE</scope>
    <source>
        <strain evidence="10">DR4.4</strain>
    </source>
</reference>
<comment type="subcellular location">
    <subcellularLocation>
        <location evidence="1 7">Cell inner membrane</location>
        <topology evidence="1 7">Multi-pass membrane protein</topology>
    </subcellularLocation>
</comment>
<feature type="transmembrane region" description="Helical" evidence="8">
    <location>
        <begin position="393"/>
        <end position="421"/>
    </location>
</feature>
<evidence type="ECO:0000256" key="2">
    <source>
        <dbReference type="ARBA" id="ARBA00022475"/>
    </source>
</evidence>
<feature type="domain" description="TRAP C4-dicarboxylate transport system permease DctM subunit" evidence="9">
    <location>
        <begin position="4"/>
        <end position="454"/>
    </location>
</feature>
<dbReference type="EMBL" id="JADWYS010000001">
    <property type="protein sequence ID" value="MBG9389824.1"/>
    <property type="molecule type" value="Genomic_DNA"/>
</dbReference>
<feature type="transmembrane region" description="Helical" evidence="8">
    <location>
        <begin position="166"/>
        <end position="188"/>
    </location>
</feature>
<feature type="transmembrane region" description="Helical" evidence="8">
    <location>
        <begin position="131"/>
        <end position="154"/>
    </location>
</feature>
<feature type="transmembrane region" description="Helical" evidence="8">
    <location>
        <begin position="433"/>
        <end position="459"/>
    </location>
</feature>
<evidence type="ECO:0000259" key="9">
    <source>
        <dbReference type="Pfam" id="PF06808"/>
    </source>
</evidence>
<evidence type="ECO:0000256" key="7">
    <source>
        <dbReference type="RuleBase" id="RU369079"/>
    </source>
</evidence>
<comment type="caution">
    <text evidence="10">The sequence shown here is derived from an EMBL/GenBank/DDBJ whole genome shotgun (WGS) entry which is preliminary data.</text>
</comment>
<dbReference type="GO" id="GO:0005886">
    <property type="term" value="C:plasma membrane"/>
    <property type="evidence" value="ECO:0007669"/>
    <property type="project" value="UniProtKB-SubCell"/>
</dbReference>
<dbReference type="AlphaFoldDB" id="A0A931MIG9"/>
<dbReference type="InterPro" id="IPR010656">
    <property type="entry name" value="DctM"/>
</dbReference>
<keyword evidence="11" id="KW-1185">Reference proteome</keyword>
<feature type="transmembrane region" description="Helical" evidence="8">
    <location>
        <begin position="352"/>
        <end position="381"/>
    </location>
</feature>
<keyword evidence="5 8" id="KW-1133">Transmembrane helix</keyword>
<keyword evidence="6 8" id="KW-0472">Membrane</keyword>
<sequence>MLKIVFLILMVTGLPVAIAMAGSSLIYLLWTGSSPPFVVIHRMVSGIDSFPLLAVPFFILAGNLMNNAGITNRIYNFALALVGWLKGGLGHVNVLGSVIFAGMSGTAIADAAGLGTIEIKAMKDHGYSTEFAVGVTAASATLGPIIPPSLPFVIYGMMANVSVGALFLAGILPGALMAILMMLTVAYYAHKNGWGADIKFDWGRLIKALAETAIVIAWPLALWLLIAKADFPPQATVAAGLVILFGLDKVFSFQAVLPIMTPVLLIGGMTTGLFTPTEGAIAACVWAMVLGLAWYKTLTWAMFVKVCLDTVETTATVLFIVAAASIFGWMLTATGVTAAISEWVLGFTKEPWVFLLLANLLMLFVGCFLEPTAAITILVPILVPICQRLGIDLIHFGLVMVLNLMIGLLHPPMGMVLFVLARVAKLSVERTTIAILPWLVPLLGSLIVITYFPSVVLWLPKHFF</sequence>
<dbReference type="PIRSF" id="PIRSF006066">
    <property type="entry name" value="HI0050"/>
    <property type="match status" value="1"/>
</dbReference>
<evidence type="ECO:0000256" key="4">
    <source>
        <dbReference type="ARBA" id="ARBA00022692"/>
    </source>
</evidence>
<feature type="transmembrane region" description="Helical" evidence="8">
    <location>
        <begin position="74"/>
        <end position="92"/>
    </location>
</feature>
<dbReference type="PRINTS" id="PR00173">
    <property type="entry name" value="EDTRNSPORT"/>
</dbReference>
<evidence type="ECO:0000313" key="10">
    <source>
        <dbReference type="EMBL" id="MBG9389824.1"/>
    </source>
</evidence>
<dbReference type="InterPro" id="IPR004681">
    <property type="entry name" value="TRAP_DctM"/>
</dbReference>
<dbReference type="PANTHER" id="PTHR33362">
    <property type="entry name" value="SIALIC ACID TRAP TRANSPORTER PERMEASE PROTEIN SIAT-RELATED"/>
    <property type="match status" value="1"/>
</dbReference>
<dbReference type="Pfam" id="PF06808">
    <property type="entry name" value="DctM"/>
    <property type="match status" value="1"/>
</dbReference>
<evidence type="ECO:0000256" key="8">
    <source>
        <dbReference type="SAM" id="Phobius"/>
    </source>
</evidence>
<dbReference type="PANTHER" id="PTHR33362:SF3">
    <property type="entry name" value="SIALIC ACID TRAP TRANSPORTER PERMEASE PROTEIN SIAT"/>
    <property type="match status" value="1"/>
</dbReference>
<keyword evidence="4 8" id="KW-0812">Transmembrane</keyword>
<gene>
    <name evidence="10" type="ORF">I5803_17470</name>
</gene>
<organism evidence="10 11">
    <name type="scientific">Caenimonas aquaedulcis</name>
    <dbReference type="NCBI Taxonomy" id="2793270"/>
    <lineage>
        <taxon>Bacteria</taxon>
        <taxon>Pseudomonadati</taxon>
        <taxon>Pseudomonadota</taxon>
        <taxon>Betaproteobacteria</taxon>
        <taxon>Burkholderiales</taxon>
        <taxon>Comamonadaceae</taxon>
        <taxon>Caenimonas</taxon>
    </lineage>
</organism>
<dbReference type="Proteomes" id="UP000651050">
    <property type="component" value="Unassembled WGS sequence"/>
</dbReference>
<comment type="function">
    <text evidence="7">Part of the tripartite ATP-independent periplasmic (TRAP) transport system.</text>
</comment>
<evidence type="ECO:0000256" key="6">
    <source>
        <dbReference type="ARBA" id="ARBA00023136"/>
    </source>
</evidence>
<feature type="transmembrane region" description="Helical" evidence="8">
    <location>
        <begin position="98"/>
        <end position="119"/>
    </location>
</feature>
<feature type="transmembrane region" description="Helical" evidence="8">
    <location>
        <begin position="208"/>
        <end position="225"/>
    </location>
</feature>
<feature type="transmembrane region" description="Helical" evidence="8">
    <location>
        <begin position="280"/>
        <end position="303"/>
    </location>
</feature>
<dbReference type="RefSeq" id="WP_196987597.1">
    <property type="nucleotide sequence ID" value="NZ_JADWYS010000001.1"/>
</dbReference>
<evidence type="ECO:0000256" key="3">
    <source>
        <dbReference type="ARBA" id="ARBA00022519"/>
    </source>
</evidence>
<accession>A0A931MIG9</accession>
<keyword evidence="2" id="KW-1003">Cell membrane</keyword>
<protein>
    <submittedName>
        <fullName evidence="10">TRAP transporter large permease</fullName>
    </submittedName>
</protein>
<feature type="transmembrane region" description="Helical" evidence="8">
    <location>
        <begin position="43"/>
        <end position="62"/>
    </location>
</feature>
<proteinExistence type="predicted"/>
<dbReference type="GO" id="GO:0022857">
    <property type="term" value="F:transmembrane transporter activity"/>
    <property type="evidence" value="ECO:0007669"/>
    <property type="project" value="UniProtKB-UniRule"/>
</dbReference>
<evidence type="ECO:0000256" key="1">
    <source>
        <dbReference type="ARBA" id="ARBA00004429"/>
    </source>
</evidence>
<evidence type="ECO:0000256" key="5">
    <source>
        <dbReference type="ARBA" id="ARBA00022989"/>
    </source>
</evidence>
<name>A0A931MIG9_9BURK</name>
<feature type="transmembrane region" description="Helical" evidence="8">
    <location>
        <begin position="255"/>
        <end position="274"/>
    </location>
</feature>
<keyword evidence="7" id="KW-0813">Transport</keyword>
<evidence type="ECO:0000313" key="11">
    <source>
        <dbReference type="Proteomes" id="UP000651050"/>
    </source>
</evidence>